<evidence type="ECO:0000256" key="5">
    <source>
        <dbReference type="ARBA" id="ARBA00023002"/>
    </source>
</evidence>
<reference evidence="18 19" key="1">
    <citation type="submission" date="2019-03" db="EMBL/GenBank/DDBJ databases">
        <title>Genomic Encyclopedia of Type Strains, Phase IV (KMG-IV): sequencing the most valuable type-strain genomes for metagenomic binning, comparative biology and taxonomic classification.</title>
        <authorList>
            <person name="Goeker M."/>
        </authorList>
    </citation>
    <scope>NUCLEOTIDE SEQUENCE [LARGE SCALE GENOMIC DNA]</scope>
    <source>
        <strain evidence="18 19">DSM 103792</strain>
    </source>
</reference>
<comment type="caution">
    <text evidence="18">The sequence shown here is derived from an EMBL/GenBank/DDBJ whole genome shotgun (WGS) entry which is preliminary data.</text>
</comment>
<dbReference type="Pfam" id="PF01488">
    <property type="entry name" value="Shikimate_DH"/>
    <property type="match status" value="1"/>
</dbReference>
<evidence type="ECO:0000313" key="18">
    <source>
        <dbReference type="EMBL" id="TDQ48454.1"/>
    </source>
</evidence>
<dbReference type="Pfam" id="PF05201">
    <property type="entry name" value="GlutR_N"/>
    <property type="match status" value="1"/>
</dbReference>
<protein>
    <recommendedName>
        <fullName evidence="8 9">Glutamyl-tRNA reductase</fullName>
        <shortName evidence="9">GluTR</shortName>
        <ecNumber evidence="3 9">1.2.1.70</ecNumber>
    </recommendedName>
</protein>
<evidence type="ECO:0000256" key="1">
    <source>
        <dbReference type="ARBA" id="ARBA00005059"/>
    </source>
</evidence>
<sequence length="441" mass="48908">MRCRVLQFAPFFHRQGSFANFMTVSVFGINHVSAPVAVRERLAFGPDIVVPALQDLTRDLAMPEAVILSTCNRVELYLAGDHPQQAVAAWLQKNRHVSADDLQRCLYVYQENDAIRHLMRVACGLDSMVLGEPQILGQLKDAFATAQNAGTVGFELSKLFQQSFTVAKQVRTDTAIGQSAVSVAFAAVQLAKRIFTDLADTTSLFIGAGETIQLAAQHLTQQGARDIIVANRTVARAEELACLYQGEAISLSEIPDVLHRADIVISSTASPLPIIGKGVVERAIKARRHKPMFMVDLAVPRDIEAEVAQLDDIFLYSVDDLNGVVQENLKSRQEAAREAERIIADQVEQFLAWQRERRAASTIKDLREQWRALQDAELQWALQKLAAGESAEDVLRQFSHRLGNKFLHAPTERLRSAASNGEQHTLESVRSVFDLDRSTES</sequence>
<dbReference type="InterPro" id="IPR036343">
    <property type="entry name" value="GluRdtase_N_sf"/>
</dbReference>
<evidence type="ECO:0000256" key="11">
    <source>
        <dbReference type="PIRSR" id="PIRSR000445-2"/>
    </source>
</evidence>
<dbReference type="UniPathway" id="UPA00251">
    <property type="reaction ID" value="UER00316"/>
</dbReference>
<evidence type="ECO:0000256" key="10">
    <source>
        <dbReference type="PIRSR" id="PIRSR000445-1"/>
    </source>
</evidence>
<evidence type="ECO:0000259" key="15">
    <source>
        <dbReference type="Pfam" id="PF00745"/>
    </source>
</evidence>
<feature type="active site" description="Nucleophile" evidence="9 10">
    <location>
        <position position="71"/>
    </location>
</feature>
<dbReference type="InterPro" id="IPR018214">
    <property type="entry name" value="GluRdtase_CS"/>
</dbReference>
<feature type="domain" description="Quinate/shikimate 5-dehydrogenase/glutamyl-tRNA reductase" evidence="16">
    <location>
        <begin position="189"/>
        <end position="324"/>
    </location>
</feature>
<comment type="catalytic activity">
    <reaction evidence="7 9 14">
        <text>(S)-4-amino-5-oxopentanoate + tRNA(Glu) + NADP(+) = L-glutamyl-tRNA(Glu) + NADPH + H(+)</text>
        <dbReference type="Rhea" id="RHEA:12344"/>
        <dbReference type="Rhea" id="RHEA-COMP:9663"/>
        <dbReference type="Rhea" id="RHEA-COMP:9680"/>
        <dbReference type="ChEBI" id="CHEBI:15378"/>
        <dbReference type="ChEBI" id="CHEBI:57501"/>
        <dbReference type="ChEBI" id="CHEBI:57783"/>
        <dbReference type="ChEBI" id="CHEBI:58349"/>
        <dbReference type="ChEBI" id="CHEBI:78442"/>
        <dbReference type="ChEBI" id="CHEBI:78520"/>
        <dbReference type="EC" id="1.2.1.70"/>
    </reaction>
</comment>
<gene>
    <name evidence="9" type="primary">hemA</name>
    <name evidence="18" type="ORF">EV696_107191</name>
</gene>
<comment type="miscellaneous">
    <text evidence="9">During catalysis, the active site Cys acts as a nucleophile attacking the alpha-carbonyl group of tRNA-bound glutamate with the formation of a thioester intermediate between enzyme and glutamate, and the concomitant release of tRNA(Glu). The thioester intermediate is finally reduced by direct hydride transfer from NADPH, to form the product GSA.</text>
</comment>
<feature type="binding site" evidence="9 11">
    <location>
        <position position="127"/>
    </location>
    <ligand>
        <name>substrate</name>
    </ligand>
</feature>
<dbReference type="Gene3D" id="3.40.50.720">
    <property type="entry name" value="NAD(P)-binding Rossmann-like Domain"/>
    <property type="match status" value="1"/>
</dbReference>
<evidence type="ECO:0000259" key="17">
    <source>
        <dbReference type="Pfam" id="PF05201"/>
    </source>
</evidence>
<dbReference type="AlphaFoldDB" id="A0A4R6UXW3"/>
<comment type="similarity">
    <text evidence="2 9 14">Belongs to the glutamyl-tRNA reductase family.</text>
</comment>
<dbReference type="SUPFAM" id="SSF51735">
    <property type="entry name" value="NAD(P)-binding Rossmann-fold domains"/>
    <property type="match status" value="1"/>
</dbReference>
<evidence type="ECO:0000256" key="12">
    <source>
        <dbReference type="PIRSR" id="PIRSR000445-3"/>
    </source>
</evidence>
<keyword evidence="5 9" id="KW-0560">Oxidoreductase</keyword>
<evidence type="ECO:0000256" key="13">
    <source>
        <dbReference type="PIRSR" id="PIRSR000445-4"/>
    </source>
</evidence>
<dbReference type="GO" id="GO:0008883">
    <property type="term" value="F:glutamyl-tRNA reductase activity"/>
    <property type="evidence" value="ECO:0007669"/>
    <property type="project" value="UniProtKB-UniRule"/>
</dbReference>
<evidence type="ECO:0000256" key="7">
    <source>
        <dbReference type="ARBA" id="ARBA00047464"/>
    </source>
</evidence>
<evidence type="ECO:0000256" key="6">
    <source>
        <dbReference type="ARBA" id="ARBA00023244"/>
    </source>
</evidence>
<feature type="binding site" evidence="9 11">
    <location>
        <begin position="132"/>
        <end position="134"/>
    </location>
    <ligand>
        <name>substrate</name>
    </ligand>
</feature>
<proteinExistence type="inferred from homology"/>
<dbReference type="InterPro" id="IPR015895">
    <property type="entry name" value="4pyrrol_synth_GluRdtase_N"/>
</dbReference>
<dbReference type="InterPro" id="IPR015896">
    <property type="entry name" value="4pyrrol_synth_GluRdtase_dimer"/>
</dbReference>
<accession>A0A4R6UXW3</accession>
<dbReference type="PANTHER" id="PTHR43013">
    <property type="entry name" value="GLUTAMYL-TRNA REDUCTASE"/>
    <property type="match status" value="1"/>
</dbReference>
<feature type="binding site" evidence="9 11">
    <location>
        <position position="138"/>
    </location>
    <ligand>
        <name>substrate</name>
    </ligand>
</feature>
<dbReference type="Proteomes" id="UP000295375">
    <property type="component" value="Unassembled WGS sequence"/>
</dbReference>
<dbReference type="GO" id="GO:0019353">
    <property type="term" value="P:protoporphyrinogen IX biosynthetic process from glutamate"/>
    <property type="evidence" value="ECO:0007669"/>
    <property type="project" value="TreeGrafter"/>
</dbReference>
<comment type="subunit">
    <text evidence="9">Homodimer.</text>
</comment>
<dbReference type="FunFam" id="3.40.50.720:FF:000031">
    <property type="entry name" value="Glutamyl-tRNA reductase"/>
    <property type="match status" value="1"/>
</dbReference>
<evidence type="ECO:0000256" key="4">
    <source>
        <dbReference type="ARBA" id="ARBA00022857"/>
    </source>
</evidence>
<dbReference type="SUPFAM" id="SSF69742">
    <property type="entry name" value="Glutamyl tRNA-reductase catalytic, N-terminal domain"/>
    <property type="match status" value="1"/>
</dbReference>
<feature type="site" description="Important for activity" evidence="9 13">
    <location>
        <position position="117"/>
    </location>
</feature>
<evidence type="ECO:0000256" key="3">
    <source>
        <dbReference type="ARBA" id="ARBA00012970"/>
    </source>
</evidence>
<dbReference type="NCBIfam" id="TIGR01035">
    <property type="entry name" value="hemA"/>
    <property type="match status" value="1"/>
</dbReference>
<keyword evidence="6 9" id="KW-0627">Porphyrin biosynthesis</keyword>
<dbReference type="Pfam" id="PF00745">
    <property type="entry name" value="GlutR_dimer"/>
    <property type="match status" value="1"/>
</dbReference>
<organism evidence="18 19">
    <name type="scientific">Permianibacter aggregans</name>
    <dbReference type="NCBI Taxonomy" id="1510150"/>
    <lineage>
        <taxon>Bacteria</taxon>
        <taxon>Pseudomonadati</taxon>
        <taxon>Pseudomonadota</taxon>
        <taxon>Gammaproteobacteria</taxon>
        <taxon>Pseudomonadales</taxon>
        <taxon>Pseudomonadaceae</taxon>
        <taxon>Permianibacter</taxon>
    </lineage>
</organism>
<evidence type="ECO:0000256" key="14">
    <source>
        <dbReference type="RuleBase" id="RU000584"/>
    </source>
</evidence>
<dbReference type="InterPro" id="IPR036453">
    <property type="entry name" value="GluRdtase_dimer_dom_sf"/>
</dbReference>
<dbReference type="FunFam" id="3.30.460.30:FF:000001">
    <property type="entry name" value="Glutamyl-tRNA reductase"/>
    <property type="match status" value="1"/>
</dbReference>
<dbReference type="PIRSF" id="PIRSF000445">
    <property type="entry name" value="4pyrrol_synth_GluRdtase"/>
    <property type="match status" value="1"/>
</dbReference>
<comment type="pathway">
    <text evidence="1 9 14">Porphyrin-containing compound metabolism; protoporphyrin-IX biosynthesis; 5-aminolevulinate from L-glutamyl-tRNA(Glu): step 1/2.</text>
</comment>
<dbReference type="InterPro" id="IPR036291">
    <property type="entry name" value="NAD(P)-bd_dom_sf"/>
</dbReference>
<dbReference type="InterPro" id="IPR006151">
    <property type="entry name" value="Shikm_DH/Glu-tRNA_Rdtase"/>
</dbReference>
<dbReference type="Gene3D" id="3.30.460.30">
    <property type="entry name" value="Glutamyl-tRNA reductase, N-terminal domain"/>
    <property type="match status" value="1"/>
</dbReference>
<evidence type="ECO:0000259" key="16">
    <source>
        <dbReference type="Pfam" id="PF01488"/>
    </source>
</evidence>
<feature type="domain" description="Tetrapyrrole biosynthesis glutamyl-tRNA reductase dimerisation" evidence="15">
    <location>
        <begin position="338"/>
        <end position="435"/>
    </location>
</feature>
<dbReference type="GO" id="GO:0050661">
    <property type="term" value="F:NADP binding"/>
    <property type="evidence" value="ECO:0007669"/>
    <property type="project" value="InterPro"/>
</dbReference>
<keyword evidence="4 9" id="KW-0521">NADP</keyword>
<evidence type="ECO:0000313" key="19">
    <source>
        <dbReference type="Proteomes" id="UP000295375"/>
    </source>
</evidence>
<name>A0A4R6UXW3_9GAMM</name>
<comment type="domain">
    <text evidence="9">Possesses an unusual extended V-shaped dimeric structure with each monomer consisting of three distinct domains arranged along a curved 'spinal' alpha-helix. The N-terminal catalytic domain specifically recognizes the glutamate moiety of the substrate. The second domain is the NADPH-binding domain, and the third C-terminal domain is responsible for dimerization.</text>
</comment>
<evidence type="ECO:0000256" key="8">
    <source>
        <dbReference type="ARBA" id="ARBA00068659"/>
    </source>
</evidence>
<feature type="binding site" evidence="9 11">
    <location>
        <begin position="70"/>
        <end position="73"/>
    </location>
    <ligand>
        <name>substrate</name>
    </ligand>
</feature>
<feature type="domain" description="Glutamyl-tRNA reductase N-terminal" evidence="17">
    <location>
        <begin position="28"/>
        <end position="174"/>
    </location>
</feature>
<evidence type="ECO:0000256" key="9">
    <source>
        <dbReference type="HAMAP-Rule" id="MF_00087"/>
    </source>
</evidence>
<dbReference type="SUPFAM" id="SSF69075">
    <property type="entry name" value="Glutamyl tRNA-reductase dimerization domain"/>
    <property type="match status" value="1"/>
</dbReference>
<dbReference type="PANTHER" id="PTHR43013:SF1">
    <property type="entry name" value="GLUTAMYL-TRNA REDUCTASE"/>
    <property type="match status" value="1"/>
</dbReference>
<dbReference type="CDD" id="cd05213">
    <property type="entry name" value="NAD_bind_Glutamyl_tRNA_reduct"/>
    <property type="match status" value="1"/>
</dbReference>
<dbReference type="PROSITE" id="PS00747">
    <property type="entry name" value="GLUTR"/>
    <property type="match status" value="1"/>
</dbReference>
<dbReference type="InterPro" id="IPR000343">
    <property type="entry name" value="4pyrrol_synth_GluRdtase"/>
</dbReference>
<feature type="binding site" evidence="9 12">
    <location>
        <begin position="207"/>
        <end position="212"/>
    </location>
    <ligand>
        <name>NADP(+)</name>
        <dbReference type="ChEBI" id="CHEBI:58349"/>
    </ligand>
</feature>
<dbReference type="EC" id="1.2.1.70" evidence="3 9"/>
<dbReference type="HAMAP" id="MF_00087">
    <property type="entry name" value="Glu_tRNA_reductase"/>
    <property type="match status" value="1"/>
</dbReference>
<evidence type="ECO:0000256" key="2">
    <source>
        <dbReference type="ARBA" id="ARBA00005916"/>
    </source>
</evidence>
<keyword evidence="19" id="KW-1185">Reference proteome</keyword>
<dbReference type="EMBL" id="SNYM01000007">
    <property type="protein sequence ID" value="TDQ48454.1"/>
    <property type="molecule type" value="Genomic_DNA"/>
</dbReference>
<comment type="function">
    <text evidence="9">Catalyzes the NADPH-dependent reduction of glutamyl-tRNA(Glu) to glutamate 1-semialdehyde (GSA).</text>
</comment>